<proteinExistence type="predicted"/>
<comment type="caution">
    <text evidence="1">The sequence shown here is derived from an EMBL/GenBank/DDBJ whole genome shotgun (WGS) entry which is preliminary data.</text>
</comment>
<gene>
    <name evidence="1" type="ORF">GCM10017764_20340</name>
</gene>
<dbReference type="Proteomes" id="UP000620550">
    <property type="component" value="Unassembled WGS sequence"/>
</dbReference>
<keyword evidence="2" id="KW-1185">Reference proteome</keyword>
<reference evidence="2" key="1">
    <citation type="journal article" date="2019" name="Int. J. Syst. Evol. Microbiol.">
        <title>The Global Catalogue of Microorganisms (GCM) 10K type strain sequencing project: providing services to taxonomists for standard genome sequencing and annotation.</title>
        <authorList>
            <consortium name="The Broad Institute Genomics Platform"/>
            <consortium name="The Broad Institute Genome Sequencing Center for Infectious Disease"/>
            <person name="Wu L."/>
            <person name="Ma J."/>
        </authorList>
    </citation>
    <scope>NUCLEOTIDE SEQUENCE [LARGE SCALE GENOMIC DNA]</scope>
    <source>
        <strain evidence="2">CGMCC 1.12966</strain>
    </source>
</reference>
<protein>
    <submittedName>
        <fullName evidence="1">Uncharacterized protein</fullName>
    </submittedName>
</protein>
<organism evidence="1 2">
    <name type="scientific">Sphingobacterium griseoflavum</name>
    <dbReference type="NCBI Taxonomy" id="1474952"/>
    <lineage>
        <taxon>Bacteria</taxon>
        <taxon>Pseudomonadati</taxon>
        <taxon>Bacteroidota</taxon>
        <taxon>Sphingobacteriia</taxon>
        <taxon>Sphingobacteriales</taxon>
        <taxon>Sphingobacteriaceae</taxon>
        <taxon>Sphingobacterium</taxon>
    </lineage>
</organism>
<evidence type="ECO:0000313" key="1">
    <source>
        <dbReference type="EMBL" id="GHE37056.1"/>
    </source>
</evidence>
<accession>A0ABQ3HXB0</accession>
<dbReference type="EMBL" id="BNAF01000007">
    <property type="protein sequence ID" value="GHE37056.1"/>
    <property type="molecule type" value="Genomic_DNA"/>
</dbReference>
<sequence length="65" mass="7343">MYGGDEQNNRFAWEAKVLKEGDSIDIQVQDLEAGTVPKVTPAEDLASLKEEYEHLKPELEKRGLI</sequence>
<name>A0ABQ3HXB0_9SPHI</name>
<evidence type="ECO:0000313" key="2">
    <source>
        <dbReference type="Proteomes" id="UP000620550"/>
    </source>
</evidence>